<accession>A0A0N7KLX8</accession>
<dbReference type="STRING" id="39947.A0A0N7KLX8"/>
<dbReference type="PaxDb" id="39947-A0A0N7KLX8"/>
<sequence>MGVLAGGVYSETPSTSYFTNTFCASRSRSPAGKTVKELHIGIGKPHGPVLGLQRARHGYVLGKSAAFAYVVRAAPPADMHLARSLATSSFQICLSAAPPTQSSSTATAATILTIHEF</sequence>
<reference evidence="2" key="1">
    <citation type="journal article" date="2005" name="Nature">
        <title>The map-based sequence of the rice genome.</title>
        <authorList>
            <consortium name="International rice genome sequencing project (IRGSP)"/>
            <person name="Matsumoto T."/>
            <person name="Wu J."/>
            <person name="Kanamori H."/>
            <person name="Katayose Y."/>
            <person name="Fujisawa M."/>
            <person name="Namiki N."/>
            <person name="Mizuno H."/>
            <person name="Yamamoto K."/>
            <person name="Antonio B.A."/>
            <person name="Baba T."/>
            <person name="Sakata K."/>
            <person name="Nagamura Y."/>
            <person name="Aoki H."/>
            <person name="Arikawa K."/>
            <person name="Arita K."/>
            <person name="Bito T."/>
            <person name="Chiden Y."/>
            <person name="Fujitsuka N."/>
            <person name="Fukunaka R."/>
            <person name="Hamada M."/>
            <person name="Harada C."/>
            <person name="Hayashi A."/>
            <person name="Hijishita S."/>
            <person name="Honda M."/>
            <person name="Hosokawa S."/>
            <person name="Ichikawa Y."/>
            <person name="Idonuma A."/>
            <person name="Iijima M."/>
            <person name="Ikeda M."/>
            <person name="Ikeno M."/>
            <person name="Ito K."/>
            <person name="Ito S."/>
            <person name="Ito T."/>
            <person name="Ito Y."/>
            <person name="Ito Y."/>
            <person name="Iwabuchi A."/>
            <person name="Kamiya K."/>
            <person name="Karasawa W."/>
            <person name="Kurita K."/>
            <person name="Katagiri S."/>
            <person name="Kikuta A."/>
            <person name="Kobayashi H."/>
            <person name="Kobayashi N."/>
            <person name="Machita K."/>
            <person name="Maehara T."/>
            <person name="Masukawa M."/>
            <person name="Mizubayashi T."/>
            <person name="Mukai Y."/>
            <person name="Nagasaki H."/>
            <person name="Nagata Y."/>
            <person name="Naito S."/>
            <person name="Nakashima M."/>
            <person name="Nakama Y."/>
            <person name="Nakamichi Y."/>
            <person name="Nakamura M."/>
            <person name="Meguro A."/>
            <person name="Negishi M."/>
            <person name="Ohta I."/>
            <person name="Ohta T."/>
            <person name="Okamoto M."/>
            <person name="Ono N."/>
            <person name="Saji S."/>
            <person name="Sakaguchi M."/>
            <person name="Sakai K."/>
            <person name="Shibata M."/>
            <person name="Shimokawa T."/>
            <person name="Song J."/>
            <person name="Takazaki Y."/>
            <person name="Terasawa K."/>
            <person name="Tsugane M."/>
            <person name="Tsuji K."/>
            <person name="Ueda S."/>
            <person name="Waki K."/>
            <person name="Yamagata H."/>
            <person name="Yamamoto M."/>
            <person name="Yamamoto S."/>
            <person name="Yamane H."/>
            <person name="Yoshiki S."/>
            <person name="Yoshihara R."/>
            <person name="Yukawa K."/>
            <person name="Zhong H."/>
            <person name="Yano M."/>
            <person name="Yuan Q."/>
            <person name="Ouyang S."/>
            <person name="Liu J."/>
            <person name="Jones K.M."/>
            <person name="Gansberger K."/>
            <person name="Moffat K."/>
            <person name="Hill J."/>
            <person name="Bera J."/>
            <person name="Fadrosh D."/>
            <person name="Jin S."/>
            <person name="Johri S."/>
            <person name="Kim M."/>
            <person name="Overton L."/>
            <person name="Reardon M."/>
            <person name="Tsitrin T."/>
            <person name="Vuong H."/>
            <person name="Weaver B."/>
            <person name="Ciecko A."/>
            <person name="Tallon L."/>
            <person name="Jackson J."/>
            <person name="Pai G."/>
            <person name="Aken S.V."/>
            <person name="Utterback T."/>
            <person name="Reidmuller S."/>
            <person name="Feldblyum T."/>
            <person name="Hsiao J."/>
            <person name="Zismann V."/>
            <person name="Iobst S."/>
            <person name="de Vazeille A.R."/>
            <person name="Buell C.R."/>
            <person name="Ying K."/>
            <person name="Li Y."/>
            <person name="Lu T."/>
            <person name="Huang Y."/>
            <person name="Zhao Q."/>
            <person name="Feng Q."/>
            <person name="Zhang L."/>
            <person name="Zhu J."/>
            <person name="Weng Q."/>
            <person name="Mu J."/>
            <person name="Lu Y."/>
            <person name="Fan D."/>
            <person name="Liu Y."/>
            <person name="Guan J."/>
            <person name="Zhang Y."/>
            <person name="Yu S."/>
            <person name="Liu X."/>
            <person name="Zhang Y."/>
            <person name="Hong G."/>
            <person name="Han B."/>
            <person name="Choisne N."/>
            <person name="Demange N."/>
            <person name="Orjeda G."/>
            <person name="Samain S."/>
            <person name="Cattolico L."/>
            <person name="Pelletier E."/>
            <person name="Couloux A."/>
            <person name="Segurens B."/>
            <person name="Wincker P."/>
            <person name="D'Hont A."/>
            <person name="Scarpelli C."/>
            <person name="Weissenbach J."/>
            <person name="Salanoubat M."/>
            <person name="Quetier F."/>
            <person name="Yu Y."/>
            <person name="Kim H.R."/>
            <person name="Rambo T."/>
            <person name="Currie J."/>
            <person name="Collura K."/>
            <person name="Luo M."/>
            <person name="Yang T."/>
            <person name="Ammiraju J.S.S."/>
            <person name="Engler F."/>
            <person name="Soderlund C."/>
            <person name="Wing R.A."/>
            <person name="Palmer L.E."/>
            <person name="de la Bastide M."/>
            <person name="Spiegel L."/>
            <person name="Nascimento L."/>
            <person name="Zutavern T."/>
            <person name="O'Shaughnessy A."/>
            <person name="Dike S."/>
            <person name="Dedhia N."/>
            <person name="Preston R."/>
            <person name="Balija V."/>
            <person name="McCombie W.R."/>
            <person name="Chow T."/>
            <person name="Chen H."/>
            <person name="Chung M."/>
            <person name="Chen C."/>
            <person name="Shaw J."/>
            <person name="Wu H."/>
            <person name="Hsiao K."/>
            <person name="Chao Y."/>
            <person name="Chu M."/>
            <person name="Cheng C."/>
            <person name="Hour A."/>
            <person name="Lee P."/>
            <person name="Lin S."/>
            <person name="Lin Y."/>
            <person name="Liou J."/>
            <person name="Liu S."/>
            <person name="Hsing Y."/>
            <person name="Raghuvanshi S."/>
            <person name="Mohanty A."/>
            <person name="Bharti A.K."/>
            <person name="Gaur A."/>
            <person name="Gupta V."/>
            <person name="Kumar D."/>
            <person name="Ravi V."/>
            <person name="Vij S."/>
            <person name="Kapur A."/>
            <person name="Khurana P."/>
            <person name="Khurana P."/>
            <person name="Khurana J.P."/>
            <person name="Tyagi A.K."/>
            <person name="Gaikwad K."/>
            <person name="Singh A."/>
            <person name="Dalal V."/>
            <person name="Srivastava S."/>
            <person name="Dixit A."/>
            <person name="Pal A.K."/>
            <person name="Ghazi I.A."/>
            <person name="Yadav M."/>
            <person name="Pandit A."/>
            <person name="Bhargava A."/>
            <person name="Sureshbabu K."/>
            <person name="Batra K."/>
            <person name="Sharma T.R."/>
            <person name="Mohapatra T."/>
            <person name="Singh N.K."/>
            <person name="Messing J."/>
            <person name="Nelson A.B."/>
            <person name="Fuks G."/>
            <person name="Kavchok S."/>
            <person name="Keizer G."/>
            <person name="Linton E."/>
            <person name="Llaca V."/>
            <person name="Song R."/>
            <person name="Tanyolac B."/>
            <person name="Young S."/>
            <person name="Ho-Il K."/>
            <person name="Hahn J.H."/>
            <person name="Sangsakoo G."/>
            <person name="Vanavichit A."/>
            <person name="de Mattos Luiz.A.T."/>
            <person name="Zimmer P.D."/>
            <person name="Malone G."/>
            <person name="Dellagostin O."/>
            <person name="de Oliveira A.C."/>
            <person name="Bevan M."/>
            <person name="Bancroft I."/>
            <person name="Minx P."/>
            <person name="Cordum H."/>
            <person name="Wilson R."/>
            <person name="Cheng Z."/>
            <person name="Jin W."/>
            <person name="Jiang J."/>
            <person name="Leong S.A."/>
            <person name="Iwama H."/>
            <person name="Gojobori T."/>
            <person name="Itoh T."/>
            <person name="Niimura Y."/>
            <person name="Fujii Y."/>
            <person name="Habara T."/>
            <person name="Sakai H."/>
            <person name="Sato Y."/>
            <person name="Wilson G."/>
            <person name="Kumar K."/>
            <person name="McCouch S."/>
            <person name="Juretic N."/>
            <person name="Hoen D."/>
            <person name="Wright S."/>
            <person name="Bruskiewich R."/>
            <person name="Bureau T."/>
            <person name="Miyao A."/>
            <person name="Hirochika H."/>
            <person name="Nishikawa T."/>
            <person name="Kadowaki K."/>
            <person name="Sugiura M."/>
            <person name="Burr B."/>
            <person name="Sasaki T."/>
        </authorList>
    </citation>
    <scope>NUCLEOTIDE SEQUENCE [LARGE SCALE GENOMIC DNA]</scope>
    <source>
        <strain evidence="2">cv. Nipponbare</strain>
    </source>
</reference>
<dbReference type="Proteomes" id="UP000059680">
    <property type="component" value="Chromosome 6"/>
</dbReference>
<reference evidence="1 2" key="3">
    <citation type="journal article" date="2013" name="Rice">
        <title>Improvement of the Oryza sativa Nipponbare reference genome using next generation sequence and optical map data.</title>
        <authorList>
            <person name="Kawahara Y."/>
            <person name="de la Bastide M."/>
            <person name="Hamilton J.P."/>
            <person name="Kanamori H."/>
            <person name="McCombie W.R."/>
            <person name="Ouyang S."/>
            <person name="Schwartz D.C."/>
            <person name="Tanaka T."/>
            <person name="Wu J."/>
            <person name="Zhou S."/>
            <person name="Childs K.L."/>
            <person name="Davidson R.M."/>
            <person name="Lin H."/>
            <person name="Quesada-Ocampo L."/>
            <person name="Vaillancourt B."/>
            <person name="Sakai H."/>
            <person name="Lee S.S."/>
            <person name="Kim J."/>
            <person name="Numa H."/>
            <person name="Itoh T."/>
            <person name="Buell C.R."/>
            <person name="Matsumoto T."/>
        </authorList>
    </citation>
    <scope>NUCLEOTIDE SEQUENCE [LARGE SCALE GENOMIC DNA]</scope>
    <source>
        <strain evidence="2">cv. Nipponbare</strain>
    </source>
</reference>
<keyword evidence="2" id="KW-1185">Reference proteome</keyword>
<name>A0A0N7KLX8_ORYSJ</name>
<reference evidence="1 2" key="2">
    <citation type="journal article" date="2013" name="Plant Cell Physiol.">
        <title>Rice Annotation Project Database (RAP-DB): an integrative and interactive database for rice genomics.</title>
        <authorList>
            <person name="Sakai H."/>
            <person name="Lee S.S."/>
            <person name="Tanaka T."/>
            <person name="Numa H."/>
            <person name="Kim J."/>
            <person name="Kawahara Y."/>
            <person name="Wakimoto H."/>
            <person name="Yang C.C."/>
            <person name="Iwamoto M."/>
            <person name="Abe T."/>
            <person name="Yamada Y."/>
            <person name="Muto A."/>
            <person name="Inokuchi H."/>
            <person name="Ikemura T."/>
            <person name="Matsumoto T."/>
            <person name="Sasaki T."/>
            <person name="Itoh T."/>
        </authorList>
    </citation>
    <scope>NUCLEOTIDE SEQUENCE [LARGE SCALE GENOMIC DNA]</scope>
    <source>
        <strain evidence="2">cv. Nipponbare</strain>
    </source>
</reference>
<gene>
    <name evidence="1" type="ordered locus">Os06g0283151</name>
    <name evidence="1" type="ORF">OSNPB_060283151</name>
</gene>
<protein>
    <submittedName>
        <fullName evidence="1">Os06g0283151 protein</fullName>
    </submittedName>
</protein>
<dbReference type="InParanoid" id="A0A0N7KLX8"/>
<evidence type="ECO:0000313" key="1">
    <source>
        <dbReference type="EMBL" id="BAS97257.1"/>
    </source>
</evidence>
<evidence type="ECO:0000313" key="2">
    <source>
        <dbReference type="Proteomes" id="UP000059680"/>
    </source>
</evidence>
<dbReference type="AlphaFoldDB" id="A0A0N7KLX8"/>
<organism evidence="1 2">
    <name type="scientific">Oryza sativa subsp. japonica</name>
    <name type="common">Rice</name>
    <dbReference type="NCBI Taxonomy" id="39947"/>
    <lineage>
        <taxon>Eukaryota</taxon>
        <taxon>Viridiplantae</taxon>
        <taxon>Streptophyta</taxon>
        <taxon>Embryophyta</taxon>
        <taxon>Tracheophyta</taxon>
        <taxon>Spermatophyta</taxon>
        <taxon>Magnoliopsida</taxon>
        <taxon>Liliopsida</taxon>
        <taxon>Poales</taxon>
        <taxon>Poaceae</taxon>
        <taxon>BOP clade</taxon>
        <taxon>Oryzoideae</taxon>
        <taxon>Oryzeae</taxon>
        <taxon>Oryzinae</taxon>
        <taxon>Oryza</taxon>
        <taxon>Oryza sativa</taxon>
    </lineage>
</organism>
<proteinExistence type="predicted"/>
<dbReference type="EMBL" id="AP014962">
    <property type="protein sequence ID" value="BAS97257.1"/>
    <property type="molecule type" value="Genomic_DNA"/>
</dbReference>